<dbReference type="EMBL" id="JAIFTL010000021">
    <property type="protein sequence ID" value="KAG9326353.1"/>
    <property type="molecule type" value="Genomic_DNA"/>
</dbReference>
<reference evidence="2" key="1">
    <citation type="submission" date="2021-07" db="EMBL/GenBank/DDBJ databases">
        <title>Draft genome of Mortierella alpina, strain LL118, isolated from an aspen leaf litter sample.</title>
        <authorList>
            <person name="Yang S."/>
            <person name="Vinatzer B.A."/>
        </authorList>
    </citation>
    <scope>NUCLEOTIDE SEQUENCE</scope>
    <source>
        <strain evidence="2">LL118</strain>
    </source>
</reference>
<keyword evidence="1" id="KW-1133">Transmembrane helix</keyword>
<dbReference type="Proteomes" id="UP000717515">
    <property type="component" value="Unassembled WGS sequence"/>
</dbReference>
<evidence type="ECO:0000256" key="1">
    <source>
        <dbReference type="SAM" id="Phobius"/>
    </source>
</evidence>
<proteinExistence type="predicted"/>
<organism evidence="2 3">
    <name type="scientific">Mortierella alpina</name>
    <name type="common">Oleaginous fungus</name>
    <name type="synonym">Mortierella renispora</name>
    <dbReference type="NCBI Taxonomy" id="64518"/>
    <lineage>
        <taxon>Eukaryota</taxon>
        <taxon>Fungi</taxon>
        <taxon>Fungi incertae sedis</taxon>
        <taxon>Mucoromycota</taxon>
        <taxon>Mortierellomycotina</taxon>
        <taxon>Mortierellomycetes</taxon>
        <taxon>Mortierellales</taxon>
        <taxon>Mortierellaceae</taxon>
        <taxon>Mortierella</taxon>
    </lineage>
</organism>
<protein>
    <submittedName>
        <fullName evidence="2">Uncharacterized protein</fullName>
    </submittedName>
</protein>
<sequence length="113" mass="12629">MGITRVAHTRSGKPLPFILTVFPVVFYIVLIALGYYVYVVTLCVRIIQEGEKALGGMNNTTKDVRYAGILGLVLIVLYHISFVLMVWAYFMVILTDPGKVSPEVMFMPRALMG</sequence>
<name>A0A9P8A7W1_MORAP</name>
<dbReference type="AlphaFoldDB" id="A0A9P8A7W1"/>
<feature type="transmembrane region" description="Helical" evidence="1">
    <location>
        <begin position="24"/>
        <end position="47"/>
    </location>
</feature>
<comment type="caution">
    <text evidence="2">The sequence shown here is derived from an EMBL/GenBank/DDBJ whole genome shotgun (WGS) entry which is preliminary data.</text>
</comment>
<feature type="transmembrane region" description="Helical" evidence="1">
    <location>
        <begin position="68"/>
        <end position="90"/>
    </location>
</feature>
<accession>A0A9P8A7W1</accession>
<gene>
    <name evidence="2" type="ORF">KVV02_003704</name>
</gene>
<evidence type="ECO:0000313" key="2">
    <source>
        <dbReference type="EMBL" id="KAG9326353.1"/>
    </source>
</evidence>
<keyword evidence="1" id="KW-0812">Transmembrane</keyword>
<evidence type="ECO:0000313" key="3">
    <source>
        <dbReference type="Proteomes" id="UP000717515"/>
    </source>
</evidence>
<keyword evidence="1" id="KW-0472">Membrane</keyword>